<dbReference type="EMBL" id="RCMK01000044">
    <property type="protein sequence ID" value="KAG2951980.1"/>
    <property type="molecule type" value="Genomic_DNA"/>
</dbReference>
<reference evidence="1" key="1">
    <citation type="submission" date="2018-10" db="EMBL/GenBank/DDBJ databases">
        <title>Effector identification in a new, highly contiguous assembly of the strawberry crown rot pathogen Phytophthora cactorum.</title>
        <authorList>
            <person name="Armitage A.D."/>
            <person name="Nellist C.F."/>
            <person name="Bates H."/>
            <person name="Vickerstaff R.J."/>
            <person name="Harrison R.J."/>
        </authorList>
    </citation>
    <scope>NUCLEOTIDE SEQUENCE</scope>
    <source>
        <strain evidence="1">4032</strain>
        <strain evidence="2">4040</strain>
        <strain evidence="3">P421</strain>
    </source>
</reference>
<name>A0A8T1DIT4_9STRA</name>
<evidence type="ECO:0000313" key="3">
    <source>
        <dbReference type="EMBL" id="KAG3228499.1"/>
    </source>
</evidence>
<protein>
    <submittedName>
        <fullName evidence="1">Uncharacterized protein</fullName>
    </submittedName>
</protein>
<dbReference type="EMBL" id="RCMI01000026">
    <property type="protein sequence ID" value="KAG2941497.1"/>
    <property type="molecule type" value="Genomic_DNA"/>
</dbReference>
<proteinExistence type="predicted"/>
<dbReference type="AlphaFoldDB" id="A0A8T1DIT4"/>
<comment type="caution">
    <text evidence="1">The sequence shown here is derived from an EMBL/GenBank/DDBJ whole genome shotgun (WGS) entry which is preliminary data.</text>
</comment>
<dbReference type="Proteomes" id="UP000736787">
    <property type="component" value="Unassembled WGS sequence"/>
</dbReference>
<gene>
    <name evidence="1" type="ORF">PC115_g1887</name>
    <name evidence="2" type="ORF">PC117_g3125</name>
    <name evidence="3" type="ORF">PC129_g916</name>
</gene>
<evidence type="ECO:0000313" key="1">
    <source>
        <dbReference type="EMBL" id="KAG2941497.1"/>
    </source>
</evidence>
<dbReference type="VEuPathDB" id="FungiDB:PC110_g2880"/>
<dbReference type="Proteomes" id="UP000774804">
    <property type="component" value="Unassembled WGS sequence"/>
</dbReference>
<organism evidence="1 4">
    <name type="scientific">Phytophthora cactorum</name>
    <dbReference type="NCBI Taxonomy" id="29920"/>
    <lineage>
        <taxon>Eukaryota</taxon>
        <taxon>Sar</taxon>
        <taxon>Stramenopiles</taxon>
        <taxon>Oomycota</taxon>
        <taxon>Peronosporomycetes</taxon>
        <taxon>Peronosporales</taxon>
        <taxon>Peronosporaceae</taxon>
        <taxon>Phytophthora</taxon>
    </lineage>
</organism>
<sequence>MMEEMGTISFGRSADVIKSNKLLHLKRQGKTLDDYEAVMKRWTATPNPMDYWFPASSVCETIATGELVTGQAKVEHFCFLKLTKAPRHECDEGTKAIDGRNNIPLYVATYELLAVQAA</sequence>
<dbReference type="Proteomes" id="UP000760860">
    <property type="component" value="Unassembled WGS sequence"/>
</dbReference>
<accession>A0A8T1DIT4</accession>
<dbReference type="EMBL" id="RCMV01000014">
    <property type="protein sequence ID" value="KAG3228499.1"/>
    <property type="molecule type" value="Genomic_DNA"/>
</dbReference>
<evidence type="ECO:0000313" key="4">
    <source>
        <dbReference type="Proteomes" id="UP000774804"/>
    </source>
</evidence>
<evidence type="ECO:0000313" key="2">
    <source>
        <dbReference type="EMBL" id="KAG2951980.1"/>
    </source>
</evidence>